<reference evidence="11 12" key="1">
    <citation type="submission" date="2016-02" db="EMBL/GenBank/DDBJ databases">
        <authorList>
            <person name="Wen L."/>
            <person name="He K."/>
            <person name="Yang H."/>
        </authorList>
    </citation>
    <scope>NUCLEOTIDE SEQUENCE [LARGE SCALE GENOMIC DNA]</scope>
    <source>
        <strain evidence="11 12">CZ1127</strain>
    </source>
</reference>
<keyword evidence="2 8" id="KW-0813">Transport</keyword>
<dbReference type="Proteomes" id="UP000092967">
    <property type="component" value="Chromosome"/>
</dbReference>
<proteinExistence type="inferred from homology"/>
<dbReference type="SUPFAM" id="SSF56935">
    <property type="entry name" value="Porins"/>
    <property type="match status" value="1"/>
</dbReference>
<evidence type="ECO:0000313" key="11">
    <source>
        <dbReference type="EMBL" id="ANW95581.1"/>
    </source>
</evidence>
<evidence type="ECO:0000256" key="1">
    <source>
        <dbReference type="ARBA" id="ARBA00004571"/>
    </source>
</evidence>
<keyword evidence="12" id="KW-1185">Reference proteome</keyword>
<evidence type="ECO:0000313" key="12">
    <source>
        <dbReference type="Proteomes" id="UP000092967"/>
    </source>
</evidence>
<evidence type="ECO:0000256" key="7">
    <source>
        <dbReference type="ARBA" id="ARBA00023237"/>
    </source>
</evidence>
<keyword evidence="4 8" id="KW-0812">Transmembrane</keyword>
<organism evidence="11 12">
    <name type="scientific">Wenyingzhuangia fucanilytica</name>
    <dbReference type="NCBI Taxonomy" id="1790137"/>
    <lineage>
        <taxon>Bacteria</taxon>
        <taxon>Pseudomonadati</taxon>
        <taxon>Bacteroidota</taxon>
        <taxon>Flavobacteriia</taxon>
        <taxon>Flavobacteriales</taxon>
        <taxon>Flavobacteriaceae</taxon>
        <taxon>Wenyingzhuangia</taxon>
    </lineage>
</organism>
<feature type="domain" description="TonB-dependent receptor plug" evidence="9">
    <location>
        <begin position="119"/>
        <end position="207"/>
    </location>
</feature>
<dbReference type="PANTHER" id="PTHR30069">
    <property type="entry name" value="TONB-DEPENDENT OUTER MEMBRANE RECEPTOR"/>
    <property type="match status" value="1"/>
</dbReference>
<dbReference type="PANTHER" id="PTHR30069:SF29">
    <property type="entry name" value="HEMOGLOBIN AND HEMOGLOBIN-HAPTOGLOBIN-BINDING PROTEIN 1-RELATED"/>
    <property type="match status" value="1"/>
</dbReference>
<evidence type="ECO:0000259" key="10">
    <source>
        <dbReference type="Pfam" id="PF14905"/>
    </source>
</evidence>
<dbReference type="Gene3D" id="2.170.130.10">
    <property type="entry name" value="TonB-dependent receptor, plug domain"/>
    <property type="match status" value="1"/>
</dbReference>
<dbReference type="InterPro" id="IPR041700">
    <property type="entry name" value="OMP_b-brl_3"/>
</dbReference>
<dbReference type="GO" id="GO:0015344">
    <property type="term" value="F:siderophore uptake transmembrane transporter activity"/>
    <property type="evidence" value="ECO:0007669"/>
    <property type="project" value="TreeGrafter"/>
</dbReference>
<dbReference type="SUPFAM" id="SSF49478">
    <property type="entry name" value="Cna protein B-type domain"/>
    <property type="match status" value="1"/>
</dbReference>
<evidence type="ECO:0000256" key="8">
    <source>
        <dbReference type="PROSITE-ProRule" id="PRU01360"/>
    </source>
</evidence>
<accession>A0A1B1Y485</accession>
<evidence type="ECO:0000256" key="5">
    <source>
        <dbReference type="ARBA" id="ARBA00022729"/>
    </source>
</evidence>
<dbReference type="PROSITE" id="PS52016">
    <property type="entry name" value="TONB_DEPENDENT_REC_3"/>
    <property type="match status" value="1"/>
</dbReference>
<dbReference type="Gene3D" id="2.40.170.20">
    <property type="entry name" value="TonB-dependent receptor, beta-barrel domain"/>
    <property type="match status" value="1"/>
</dbReference>
<comment type="subcellular location">
    <subcellularLocation>
        <location evidence="1 8">Cell outer membrane</location>
        <topology evidence="1 8">Multi-pass membrane protein</topology>
    </subcellularLocation>
</comment>
<keyword evidence="5" id="KW-0732">Signal</keyword>
<keyword evidence="3 8" id="KW-1134">Transmembrane beta strand</keyword>
<evidence type="ECO:0000256" key="2">
    <source>
        <dbReference type="ARBA" id="ARBA00022448"/>
    </source>
</evidence>
<keyword evidence="11" id="KW-0675">Receptor</keyword>
<dbReference type="KEGG" id="wfu:AXE80_04505"/>
<dbReference type="InterPro" id="IPR037066">
    <property type="entry name" value="Plug_dom_sf"/>
</dbReference>
<dbReference type="GO" id="GO:0009279">
    <property type="term" value="C:cell outer membrane"/>
    <property type="evidence" value="ECO:0007669"/>
    <property type="project" value="UniProtKB-SubCell"/>
</dbReference>
<dbReference type="InterPro" id="IPR039426">
    <property type="entry name" value="TonB-dep_rcpt-like"/>
</dbReference>
<dbReference type="Pfam" id="PF14905">
    <property type="entry name" value="OMP_b-brl_3"/>
    <property type="match status" value="1"/>
</dbReference>
<evidence type="ECO:0000256" key="3">
    <source>
        <dbReference type="ARBA" id="ARBA00022452"/>
    </source>
</evidence>
<dbReference type="EMBL" id="CP014224">
    <property type="protein sequence ID" value="ANW95581.1"/>
    <property type="molecule type" value="Genomic_DNA"/>
</dbReference>
<keyword evidence="7 8" id="KW-0998">Cell outer membrane</keyword>
<sequence>MGMMCNHASAQITGSIIEQKSKDALEYATATLYNQEGKVVTGVVTNQKGEFFIENIKSGNYYLEATFIGYQPKKVENIKVDKKNDYINLGTLSLAIASNQLDAVVLKGEAATVSHKIDRQVFETSKFQNSQGGSAVDVVKNLPSVTVNGDGAISVRGSNSFAVLLNGKPTQGDAASILAQLPANALEKVELITAPSAKYDPEGTAGILNIITKKGATNGDYAQVNVRGGFPPIQDYDTKEYPQRYGVDATYNTRTDKWNFSVGASYQRNDISGRREGGLDIVNADANTHRFLPSDGERSFDEVSYNGRFTVDYTPNDADEFSLGMYAGKRQKDRLADIFYDNYTVTPIGSENIENEFSYYNHNLRTRKGDFALASFDYAHAFTNKSKLSTSILYEYTFLGGPTENDNVSDIDYTKIYQQEKNTNDNPLNGIRFNLDYKWKPMSFGTLETGYQYRFLDHTGDFNYQRRNGDANGVVPPNYTQVPAFSSDIALKRIIHSAYVQLSGGKEKWDYAAGVRAESMDREYKEKLASEPNQNTYEYDYFKLFPSASLQYKVDEKTNIKAAYSKRVERTTTFKMNSFAEREHSEVYEQGDNKLKPEFIDLVELGINKKLKGGNNIYATAYFRHTKNVINRVNTLAYEEDANNPGNFVVNDSILNRVYSNVGKSNALGLEVGATIKPSKNWTNFIGANVYNYAIDGVLSFDHRDGNTRTYDIDSKSTIYSFNLNSTYNFWQNASIQFAFNYISDRNTAMGEDSRFYSPNLTFRKTFWDDNLTATLQWQNIDMGLLNSNEQRISAWRPNEFYTTTNYVYEVDMVSLNLTYTFNKLRNKSKFIESEFGKREF</sequence>
<dbReference type="Pfam" id="PF07715">
    <property type="entry name" value="Plug"/>
    <property type="match status" value="1"/>
</dbReference>
<protein>
    <submittedName>
        <fullName evidence="11">TonB-dependent receptor</fullName>
    </submittedName>
</protein>
<name>A0A1B1Y485_9FLAO</name>
<evidence type="ECO:0000256" key="4">
    <source>
        <dbReference type="ARBA" id="ARBA00022692"/>
    </source>
</evidence>
<dbReference type="InterPro" id="IPR036942">
    <property type="entry name" value="Beta-barrel_TonB_sf"/>
</dbReference>
<dbReference type="STRING" id="1790137.AXE80_04505"/>
<dbReference type="GO" id="GO:0044718">
    <property type="term" value="P:siderophore transmembrane transport"/>
    <property type="evidence" value="ECO:0007669"/>
    <property type="project" value="TreeGrafter"/>
</dbReference>
<dbReference type="InterPro" id="IPR012910">
    <property type="entry name" value="Plug_dom"/>
</dbReference>
<gene>
    <name evidence="11" type="ORF">AXE80_04505</name>
</gene>
<dbReference type="Gene3D" id="2.60.40.1120">
    <property type="entry name" value="Carboxypeptidase-like, regulatory domain"/>
    <property type="match status" value="1"/>
</dbReference>
<comment type="similarity">
    <text evidence="8">Belongs to the TonB-dependent receptor family.</text>
</comment>
<keyword evidence="6 8" id="KW-0472">Membrane</keyword>
<dbReference type="AlphaFoldDB" id="A0A1B1Y485"/>
<evidence type="ECO:0000259" key="9">
    <source>
        <dbReference type="Pfam" id="PF07715"/>
    </source>
</evidence>
<dbReference type="Pfam" id="PF13620">
    <property type="entry name" value="CarboxypepD_reg"/>
    <property type="match status" value="1"/>
</dbReference>
<feature type="domain" description="Outer membrane protein beta-barrel" evidence="10">
    <location>
        <begin position="382"/>
        <end position="820"/>
    </location>
</feature>
<evidence type="ECO:0000256" key="6">
    <source>
        <dbReference type="ARBA" id="ARBA00023136"/>
    </source>
</evidence>